<feature type="transmembrane region" description="Helical" evidence="1">
    <location>
        <begin position="12"/>
        <end position="38"/>
    </location>
</feature>
<dbReference type="EMBL" id="FMHW01000002">
    <property type="protein sequence ID" value="SCL27191.1"/>
    <property type="molecule type" value="Genomic_DNA"/>
</dbReference>
<protein>
    <submittedName>
        <fullName evidence="2">Uncharacterized protein</fullName>
    </submittedName>
</protein>
<keyword evidence="3" id="KW-1185">Reference proteome</keyword>
<reference evidence="3" key="1">
    <citation type="submission" date="2016-06" db="EMBL/GenBank/DDBJ databases">
        <authorList>
            <person name="Varghese N."/>
            <person name="Submissions Spin"/>
        </authorList>
    </citation>
    <scope>NUCLEOTIDE SEQUENCE [LARGE SCALE GENOMIC DNA]</scope>
    <source>
        <strain evidence="3">DSM 43817</strain>
    </source>
</reference>
<keyword evidence="1" id="KW-0472">Membrane</keyword>
<feature type="transmembrane region" description="Helical" evidence="1">
    <location>
        <begin position="58"/>
        <end position="82"/>
    </location>
</feature>
<keyword evidence="1" id="KW-0812">Transmembrane</keyword>
<dbReference type="AlphaFoldDB" id="A0A1C6SCI4"/>
<dbReference type="Proteomes" id="UP000198959">
    <property type="component" value="Unassembled WGS sequence"/>
</dbReference>
<dbReference type="RefSeq" id="WP_091642980.1">
    <property type="nucleotide sequence ID" value="NZ_FMHW01000002.1"/>
</dbReference>
<keyword evidence="1" id="KW-1133">Transmembrane helix</keyword>
<organism evidence="2 3">
    <name type="scientific">Micromonospora pallida</name>
    <dbReference type="NCBI Taxonomy" id="145854"/>
    <lineage>
        <taxon>Bacteria</taxon>
        <taxon>Bacillati</taxon>
        <taxon>Actinomycetota</taxon>
        <taxon>Actinomycetes</taxon>
        <taxon>Micromonosporales</taxon>
        <taxon>Micromonosporaceae</taxon>
        <taxon>Micromonospora</taxon>
    </lineage>
</organism>
<dbReference type="OrthoDB" id="3385336at2"/>
<dbReference type="STRING" id="145854.GA0074692_2307"/>
<feature type="transmembrane region" description="Helical" evidence="1">
    <location>
        <begin position="103"/>
        <end position="129"/>
    </location>
</feature>
<sequence>MSTHPGPRVRLAGGLLLWYAVLGGAVAWAVHLLAGWGVDELTCASGSERIGAVPLRTVLGAAVVLPALATVGALLASTLLWRRTADSPPPPDGADRSVGRSRLLAVVGIWSNLLFLTIIMLGGVALLVLPPCQR</sequence>
<evidence type="ECO:0000313" key="2">
    <source>
        <dbReference type="EMBL" id="SCL27191.1"/>
    </source>
</evidence>
<proteinExistence type="predicted"/>
<evidence type="ECO:0000313" key="3">
    <source>
        <dbReference type="Proteomes" id="UP000198959"/>
    </source>
</evidence>
<accession>A0A1C6SCI4</accession>
<evidence type="ECO:0000256" key="1">
    <source>
        <dbReference type="SAM" id="Phobius"/>
    </source>
</evidence>
<gene>
    <name evidence="2" type="ORF">GA0074692_2307</name>
</gene>
<name>A0A1C6SCI4_9ACTN</name>